<proteinExistence type="predicted"/>
<dbReference type="AlphaFoldDB" id="A0A0B7BXM9"/>
<gene>
    <name evidence="2" type="primary">ORF216730</name>
</gene>
<organism evidence="2">
    <name type="scientific">Arion vulgaris</name>
    <dbReference type="NCBI Taxonomy" id="1028688"/>
    <lineage>
        <taxon>Eukaryota</taxon>
        <taxon>Metazoa</taxon>
        <taxon>Spiralia</taxon>
        <taxon>Lophotrochozoa</taxon>
        <taxon>Mollusca</taxon>
        <taxon>Gastropoda</taxon>
        <taxon>Heterobranchia</taxon>
        <taxon>Euthyneura</taxon>
        <taxon>Panpulmonata</taxon>
        <taxon>Eupulmonata</taxon>
        <taxon>Stylommatophora</taxon>
        <taxon>Helicina</taxon>
        <taxon>Arionoidea</taxon>
        <taxon>Arionidae</taxon>
        <taxon>Arion</taxon>
    </lineage>
</organism>
<feature type="non-terminal residue" evidence="2">
    <location>
        <position position="70"/>
    </location>
</feature>
<accession>A0A0B7BXM9</accession>
<dbReference type="EMBL" id="HACG01050868">
    <property type="protein sequence ID" value="CEK97733.1"/>
    <property type="molecule type" value="Transcribed_RNA"/>
</dbReference>
<evidence type="ECO:0000256" key="1">
    <source>
        <dbReference type="SAM" id="MobiDB-lite"/>
    </source>
</evidence>
<protein>
    <submittedName>
        <fullName evidence="2">Uncharacterized protein</fullName>
    </submittedName>
</protein>
<feature type="non-terminal residue" evidence="2">
    <location>
        <position position="1"/>
    </location>
</feature>
<feature type="region of interest" description="Disordered" evidence="1">
    <location>
        <begin position="20"/>
        <end position="70"/>
    </location>
</feature>
<name>A0A0B7BXM9_9EUPU</name>
<evidence type="ECO:0000313" key="2">
    <source>
        <dbReference type="EMBL" id="CEK97733.1"/>
    </source>
</evidence>
<feature type="compositionally biased region" description="Polar residues" evidence="1">
    <location>
        <begin position="47"/>
        <end position="61"/>
    </location>
</feature>
<feature type="compositionally biased region" description="Polar residues" evidence="1">
    <location>
        <begin position="20"/>
        <end position="30"/>
    </location>
</feature>
<reference evidence="2" key="1">
    <citation type="submission" date="2014-12" db="EMBL/GenBank/DDBJ databases">
        <title>Insight into the proteome of Arion vulgaris.</title>
        <authorList>
            <person name="Aradska J."/>
            <person name="Bulat T."/>
            <person name="Smidak R."/>
            <person name="Sarate P."/>
            <person name="Gangsoo J."/>
            <person name="Sialana F."/>
            <person name="Bilban M."/>
            <person name="Lubec G."/>
        </authorList>
    </citation>
    <scope>NUCLEOTIDE SEQUENCE</scope>
    <source>
        <tissue evidence="2">Skin</tissue>
    </source>
</reference>
<sequence length="70" mass="7506">GELKEEIRILEKKRLEWMTAQSGGKTSMQNDGKIIPGESIAGKSGAASRQTLATNGKSSTLAKEMERVNG</sequence>